<accession>A0A7S1SHZ9</accession>
<organism evidence="1">
    <name type="scientific">Alexandrium catenella</name>
    <name type="common">Red tide dinoflagellate</name>
    <name type="synonym">Gonyaulax catenella</name>
    <dbReference type="NCBI Taxonomy" id="2925"/>
    <lineage>
        <taxon>Eukaryota</taxon>
        <taxon>Sar</taxon>
        <taxon>Alveolata</taxon>
        <taxon>Dinophyceae</taxon>
        <taxon>Gonyaulacales</taxon>
        <taxon>Pyrocystaceae</taxon>
        <taxon>Alexandrium</taxon>
    </lineage>
</organism>
<proteinExistence type="predicted"/>
<protein>
    <submittedName>
        <fullName evidence="1">Uncharacterized protein</fullName>
    </submittedName>
</protein>
<evidence type="ECO:0000313" key="1">
    <source>
        <dbReference type="EMBL" id="CAD9193453.1"/>
    </source>
</evidence>
<sequence>MTSSKGGAVACIGHAAVSSSFSKRTKLKTSRKVLYSGAGAMRMTEGFRMSQTTPCLDKAWCTFCMSALKTNDSWHPRCSGSLGVMTSTWPPPISEWTSLSK</sequence>
<gene>
    <name evidence="1" type="ORF">ACAT0790_LOCUS70230</name>
</gene>
<dbReference type="AlphaFoldDB" id="A0A7S1SHZ9"/>
<name>A0A7S1SHZ9_ALECA</name>
<reference evidence="1" key="1">
    <citation type="submission" date="2021-01" db="EMBL/GenBank/DDBJ databases">
        <authorList>
            <person name="Corre E."/>
            <person name="Pelletier E."/>
            <person name="Niang G."/>
            <person name="Scheremetjew M."/>
            <person name="Finn R."/>
            <person name="Kale V."/>
            <person name="Holt S."/>
            <person name="Cochrane G."/>
            <person name="Meng A."/>
            <person name="Brown T."/>
            <person name="Cohen L."/>
        </authorList>
    </citation>
    <scope>NUCLEOTIDE SEQUENCE</scope>
    <source>
        <strain evidence="1">OF101</strain>
    </source>
</reference>
<dbReference type="EMBL" id="HBGE01117696">
    <property type="protein sequence ID" value="CAD9193453.1"/>
    <property type="molecule type" value="Transcribed_RNA"/>
</dbReference>